<name>F4R8R9_MELLP</name>
<sequence>MPRGHLLSSYLIPMIIRSIRCDLLDEPLLAKSAVTKLYQTDGEDLEIGWVDSFTDRQSGKNSANRGNSNSILDITKGKFGGLFKATRTQTPQSKVSISWEVCYDIAQRISDTSKPVEVQNMAAAVLSIGRHFDLDQYDAQAVISTITLHSLSLQGDSLNTAERIWSVGVLVYLRAQLSEEYRNSLQAAIPAVWTAKDLGRPRGQFLLFFLQDKDLGKAAQEMWSELPPKVETSEYGSEKASSLMKLILNCLKQPKTPKRDGFDEETNMVRLLLHLEEYHYGSYLHFTQSVKSARVQEKILESDISFQLADETLAPPFKRILKEFENLQIINEDQIPKILEILKLEQISIPQLSRLFRALNWVFNRQIAMYDYFQVRLDDYFEMVPRLFEMLTTRRFGRLDPRSFSWDSLEFLIYSDNEDHVAKQYRNALAKVLVAKSVLSENDIAPDSEHLRGLSKKEILTRMLFGIFKRVSAAKTFEHSDKVTEAILTEYTLHLIVSKMGQRTLYHRLLTFKHDPERLPTRQTVAFTMLSEQIFEFVKHHSWNDDNQFDAFQAALIDLEWQLIYVDISLPPPK</sequence>
<protein>
    <submittedName>
        <fullName evidence="1">Uncharacterized protein</fullName>
    </submittedName>
</protein>
<accession>F4R8R9</accession>
<dbReference type="AlphaFoldDB" id="F4R8R9"/>
<dbReference type="EMBL" id="GL883093">
    <property type="protein sequence ID" value="EGG10853.1"/>
    <property type="molecule type" value="Genomic_DNA"/>
</dbReference>
<evidence type="ECO:0000313" key="2">
    <source>
        <dbReference type="Proteomes" id="UP000001072"/>
    </source>
</evidence>
<dbReference type="VEuPathDB" id="FungiDB:MELLADRAFT_59782"/>
<reference evidence="2" key="1">
    <citation type="journal article" date="2011" name="Proc. Natl. Acad. Sci. U.S.A.">
        <title>Obligate biotrophy features unraveled by the genomic analysis of rust fungi.</title>
        <authorList>
            <person name="Duplessis S."/>
            <person name="Cuomo C.A."/>
            <person name="Lin Y.-C."/>
            <person name="Aerts A."/>
            <person name="Tisserant E."/>
            <person name="Veneault-Fourrey C."/>
            <person name="Joly D.L."/>
            <person name="Hacquard S."/>
            <person name="Amselem J."/>
            <person name="Cantarel B.L."/>
            <person name="Chiu R."/>
            <person name="Coutinho P.M."/>
            <person name="Feau N."/>
            <person name="Field M."/>
            <person name="Frey P."/>
            <person name="Gelhaye E."/>
            <person name="Goldberg J."/>
            <person name="Grabherr M.G."/>
            <person name="Kodira C.D."/>
            <person name="Kohler A."/>
            <person name="Kuees U."/>
            <person name="Lindquist E.A."/>
            <person name="Lucas S.M."/>
            <person name="Mago R."/>
            <person name="Mauceli E."/>
            <person name="Morin E."/>
            <person name="Murat C."/>
            <person name="Pangilinan J.L."/>
            <person name="Park R."/>
            <person name="Pearson M."/>
            <person name="Quesneville H."/>
            <person name="Rouhier N."/>
            <person name="Sakthikumar S."/>
            <person name="Salamov A.A."/>
            <person name="Schmutz J."/>
            <person name="Selles B."/>
            <person name="Shapiro H."/>
            <person name="Tanguay P."/>
            <person name="Tuskan G.A."/>
            <person name="Henrissat B."/>
            <person name="Van de Peer Y."/>
            <person name="Rouze P."/>
            <person name="Ellis J.G."/>
            <person name="Dodds P.N."/>
            <person name="Schein J.E."/>
            <person name="Zhong S."/>
            <person name="Hamelin R.C."/>
            <person name="Grigoriev I.V."/>
            <person name="Szabo L.J."/>
            <person name="Martin F."/>
        </authorList>
    </citation>
    <scope>NUCLEOTIDE SEQUENCE [LARGE SCALE GENOMIC DNA]</scope>
    <source>
        <strain evidence="2">98AG31 / pathotype 3-4-7</strain>
    </source>
</reference>
<dbReference type="RefSeq" id="XP_007405455.1">
    <property type="nucleotide sequence ID" value="XM_007405393.1"/>
</dbReference>
<keyword evidence="2" id="KW-1185">Reference proteome</keyword>
<proteinExistence type="predicted"/>
<gene>
    <name evidence="1" type="ORF">MELLADRAFT_59782</name>
</gene>
<evidence type="ECO:0000313" key="1">
    <source>
        <dbReference type="EMBL" id="EGG10853.1"/>
    </source>
</evidence>
<dbReference type="KEGG" id="mlr:MELLADRAFT_59782"/>
<organism evidence="2">
    <name type="scientific">Melampsora larici-populina (strain 98AG31 / pathotype 3-4-7)</name>
    <name type="common">Poplar leaf rust fungus</name>
    <dbReference type="NCBI Taxonomy" id="747676"/>
    <lineage>
        <taxon>Eukaryota</taxon>
        <taxon>Fungi</taxon>
        <taxon>Dikarya</taxon>
        <taxon>Basidiomycota</taxon>
        <taxon>Pucciniomycotina</taxon>
        <taxon>Pucciniomycetes</taxon>
        <taxon>Pucciniales</taxon>
        <taxon>Melampsoraceae</taxon>
        <taxon>Melampsora</taxon>
    </lineage>
</organism>
<dbReference type="GeneID" id="18929422"/>
<dbReference type="Proteomes" id="UP000001072">
    <property type="component" value="Unassembled WGS sequence"/>
</dbReference>
<dbReference type="InParanoid" id="F4R8R9"/>
<dbReference type="HOGENOM" id="CLU_029551_0_0_1"/>